<comment type="caution">
    <text evidence="2">The sequence shown here is derived from an EMBL/GenBank/DDBJ whole genome shotgun (WGS) entry which is preliminary data.</text>
</comment>
<proteinExistence type="predicted"/>
<dbReference type="InterPro" id="IPR001584">
    <property type="entry name" value="Integrase_cat-core"/>
</dbReference>
<dbReference type="InterPro" id="IPR054353">
    <property type="entry name" value="IstA-like_C"/>
</dbReference>
<evidence type="ECO:0000259" key="1">
    <source>
        <dbReference type="PROSITE" id="PS50994"/>
    </source>
</evidence>
<feature type="domain" description="Integrase catalytic" evidence="1">
    <location>
        <begin position="60"/>
        <end position="243"/>
    </location>
</feature>
<accession>E6PD94</accession>
<dbReference type="NCBIfam" id="NF033546">
    <property type="entry name" value="transpos_IS21"/>
    <property type="match status" value="1"/>
</dbReference>
<dbReference type="EMBL" id="CABL01000001">
    <property type="protein sequence ID" value="CBH74446.1"/>
    <property type="molecule type" value="Genomic_DNA"/>
</dbReference>
<dbReference type="GO" id="GO:0015074">
    <property type="term" value="P:DNA integration"/>
    <property type="evidence" value="ECO:0007669"/>
    <property type="project" value="InterPro"/>
</dbReference>
<dbReference type="Pfam" id="PF22483">
    <property type="entry name" value="Mu-transpos_C_2"/>
    <property type="match status" value="1"/>
</dbReference>
<dbReference type="PANTHER" id="PTHR35004">
    <property type="entry name" value="TRANSPOSASE RV3428C-RELATED"/>
    <property type="match status" value="1"/>
</dbReference>
<name>E6PD94_9ZZZZ</name>
<dbReference type="PROSITE" id="PS50994">
    <property type="entry name" value="INTEGRASE"/>
    <property type="match status" value="1"/>
</dbReference>
<evidence type="ECO:0000313" key="2">
    <source>
        <dbReference type="EMBL" id="CBH74446.1"/>
    </source>
</evidence>
<sequence>MYRHHIDDLIRRSPKITAVRIGTQLHAFVDPDLQISESALRKYVVKRRREIIGKEAFVRALYVPGDQMQFDFTPVKLIVSGVPTVVHLFVARLSYSARLFARVSLREDQVALFAGILGAVVHFGGVPRVGIFDNAKTAVTRILRGRNREENEAFRTFCGGLALEVEFAAPAKGNEKGGVEGANGFIEDNMFRPIPECESLEEFNCSLEHFCQRDEARKSSVHHETIGERFARERPKLRPLPAPLPAACVRRIARINKFAEAICDTNRYSVPTQWAHRDAVLELFEERMRIIIGDQVVAEHKRCTGKHQTMLDVRHAIELLAYKHRSVERAEIIAHSQLPAPLLVLRDRLLAHDRARAGRSFVAVLRLLLTYPSDVVAECVSQALICGTLDPAAIALLVRQRTSPLPPAAPILALRAPDGMQRPVVDLTRYDLATLAEGSR</sequence>
<reference evidence="2" key="1">
    <citation type="submission" date="2009-10" db="EMBL/GenBank/DDBJ databases">
        <title>Diversity of trophic interactions inside an arsenic-rich microbial ecosystem.</title>
        <authorList>
            <person name="Bertin P.N."/>
            <person name="Heinrich-Salmeron A."/>
            <person name="Pelletier E."/>
            <person name="Goulhen-Chollet F."/>
            <person name="Arsene-Ploetze F."/>
            <person name="Gallien S."/>
            <person name="Calteau A."/>
            <person name="Vallenet D."/>
            <person name="Casiot C."/>
            <person name="Chane-Woon-Ming B."/>
            <person name="Giloteaux L."/>
            <person name="Barakat M."/>
            <person name="Bonnefoy V."/>
            <person name="Bruneel O."/>
            <person name="Chandler M."/>
            <person name="Cleiss J."/>
            <person name="Duran R."/>
            <person name="Elbaz-Poulichet F."/>
            <person name="Fonknechten N."/>
            <person name="Lauga B."/>
            <person name="Mornico D."/>
            <person name="Ortet P."/>
            <person name="Schaeffer C."/>
            <person name="Siguier P."/>
            <person name="Alexander Thil Smith A."/>
            <person name="Van Dorsselaer A."/>
            <person name="Weissenbach J."/>
            <person name="Medigue C."/>
            <person name="Le Paslier D."/>
        </authorList>
    </citation>
    <scope>NUCLEOTIDE SEQUENCE</scope>
</reference>
<protein>
    <submittedName>
        <fullName evidence="2">Transposase of ISCARN58, IS21 family</fullName>
    </submittedName>
</protein>
<organism evidence="2">
    <name type="scientific">mine drainage metagenome</name>
    <dbReference type="NCBI Taxonomy" id="410659"/>
    <lineage>
        <taxon>unclassified sequences</taxon>
        <taxon>metagenomes</taxon>
        <taxon>ecological metagenomes</taxon>
    </lineage>
</organism>
<dbReference type="PANTHER" id="PTHR35004:SF7">
    <property type="entry name" value="INTEGRASE PROTEIN"/>
    <property type="match status" value="1"/>
</dbReference>
<gene>
    <name evidence="2" type="primary">istA</name>
    <name evidence="2" type="ORF">CARN1_2333</name>
</gene>
<dbReference type="AlphaFoldDB" id="E6PD94"/>